<feature type="coiled-coil region" evidence="3">
    <location>
        <begin position="119"/>
        <end position="146"/>
    </location>
</feature>
<dbReference type="SUPFAM" id="SSF57424">
    <property type="entry name" value="LDL receptor-like module"/>
    <property type="match status" value="1"/>
</dbReference>
<dbReference type="PANTHER" id="PTHR21105">
    <property type="entry name" value="GH16255P"/>
    <property type="match status" value="1"/>
</dbReference>
<reference evidence="5" key="1">
    <citation type="submission" date="2022-11" db="UniProtKB">
        <authorList>
            <consortium name="WormBaseParasite"/>
        </authorList>
    </citation>
    <scope>IDENTIFICATION</scope>
</reference>
<organism evidence="4 5">
    <name type="scientific">Acrobeloides nanus</name>
    <dbReference type="NCBI Taxonomy" id="290746"/>
    <lineage>
        <taxon>Eukaryota</taxon>
        <taxon>Metazoa</taxon>
        <taxon>Ecdysozoa</taxon>
        <taxon>Nematoda</taxon>
        <taxon>Chromadorea</taxon>
        <taxon>Rhabditida</taxon>
        <taxon>Tylenchina</taxon>
        <taxon>Cephalobomorpha</taxon>
        <taxon>Cephaloboidea</taxon>
        <taxon>Cephalobidae</taxon>
        <taxon>Acrobeloides</taxon>
    </lineage>
</organism>
<proteinExistence type="predicted"/>
<sequence length="156" mass="17878">MDELLGIAASQVDEDFTSLGEPQTPDEKEIHATRDFKVYSIYERHRAPAPTSTDEVKFRIKSVTDTRPSECTETGRPGSRVVCPTSNNKSRWWSCLKPSELCDGIENCYNGEDENPMFCMFYKASMQNLKAQKHDIEQRLKEFHSSLEKLSHLVTK</sequence>
<evidence type="ECO:0000256" key="1">
    <source>
        <dbReference type="ARBA" id="ARBA00023157"/>
    </source>
</evidence>
<evidence type="ECO:0000313" key="4">
    <source>
        <dbReference type="Proteomes" id="UP000887540"/>
    </source>
</evidence>
<dbReference type="Proteomes" id="UP000887540">
    <property type="component" value="Unplaced"/>
</dbReference>
<dbReference type="Gene3D" id="2.40.128.620">
    <property type="match status" value="1"/>
</dbReference>
<name>A0A914E9T2_9BILA</name>
<dbReference type="GO" id="GO:0043410">
    <property type="term" value="P:positive regulation of MAPK cascade"/>
    <property type="evidence" value="ECO:0007669"/>
    <property type="project" value="TreeGrafter"/>
</dbReference>
<keyword evidence="4" id="KW-1185">Reference proteome</keyword>
<dbReference type="InterPro" id="IPR002172">
    <property type="entry name" value="LDrepeatLR_classA_rpt"/>
</dbReference>
<dbReference type="AlphaFoldDB" id="A0A914E9T2"/>
<keyword evidence="1" id="KW-1015">Disulfide bond</keyword>
<evidence type="ECO:0000256" key="2">
    <source>
        <dbReference type="PROSITE-ProRule" id="PRU00124"/>
    </source>
</evidence>
<comment type="caution">
    <text evidence="2">Lacks conserved residue(s) required for the propagation of feature annotation.</text>
</comment>
<dbReference type="PANTHER" id="PTHR21105:SF0">
    <property type="entry name" value="GH16255P"/>
    <property type="match status" value="1"/>
</dbReference>
<dbReference type="WBParaSite" id="ACRNAN_scaffold6346.g28818.t1">
    <property type="protein sequence ID" value="ACRNAN_scaffold6346.g28818.t1"/>
    <property type="gene ID" value="ACRNAN_scaffold6346.g28818"/>
</dbReference>
<keyword evidence="3" id="KW-0175">Coiled coil</keyword>
<accession>A0A914E9T2</accession>
<dbReference type="GO" id="GO:0043195">
    <property type="term" value="C:terminal bouton"/>
    <property type="evidence" value="ECO:0007669"/>
    <property type="project" value="TreeGrafter"/>
</dbReference>
<evidence type="ECO:0000313" key="5">
    <source>
        <dbReference type="WBParaSite" id="ACRNAN_scaffold6346.g28818.t1"/>
    </source>
</evidence>
<evidence type="ECO:0000256" key="3">
    <source>
        <dbReference type="SAM" id="Coils"/>
    </source>
</evidence>
<dbReference type="PROSITE" id="PS50068">
    <property type="entry name" value="LDLRA_2"/>
    <property type="match status" value="1"/>
</dbReference>
<dbReference type="InterPro" id="IPR036055">
    <property type="entry name" value="LDL_receptor-like_sf"/>
</dbReference>
<protein>
    <submittedName>
        <fullName evidence="5">Uncharacterized protein</fullName>
    </submittedName>
</protein>
<dbReference type="GO" id="GO:0030297">
    <property type="term" value="F:transmembrane receptor protein tyrosine kinase activator activity"/>
    <property type="evidence" value="ECO:0007669"/>
    <property type="project" value="TreeGrafter"/>
</dbReference>